<comment type="caution">
    <text evidence="1">The sequence shown here is derived from an EMBL/GenBank/DDBJ whole genome shotgun (WGS) entry which is preliminary data.</text>
</comment>
<dbReference type="Proteomes" id="UP000276133">
    <property type="component" value="Unassembled WGS sequence"/>
</dbReference>
<evidence type="ECO:0000313" key="1">
    <source>
        <dbReference type="EMBL" id="RNA19051.1"/>
    </source>
</evidence>
<reference evidence="1 2" key="1">
    <citation type="journal article" date="2018" name="Sci. Rep.">
        <title>Genomic signatures of local adaptation to the degree of environmental predictability in rotifers.</title>
        <authorList>
            <person name="Franch-Gras L."/>
            <person name="Hahn C."/>
            <person name="Garcia-Roger E.M."/>
            <person name="Carmona M.J."/>
            <person name="Serra M."/>
            <person name="Gomez A."/>
        </authorList>
    </citation>
    <scope>NUCLEOTIDE SEQUENCE [LARGE SCALE GENOMIC DNA]</scope>
    <source>
        <strain evidence="1">HYR1</strain>
    </source>
</reference>
<gene>
    <name evidence="1" type="ORF">BpHYR1_028238</name>
</gene>
<proteinExistence type="predicted"/>
<name>A0A3M7R6N1_BRAPC</name>
<dbReference type="AlphaFoldDB" id="A0A3M7R6N1"/>
<dbReference type="EMBL" id="REGN01004117">
    <property type="protein sequence ID" value="RNA19051.1"/>
    <property type="molecule type" value="Genomic_DNA"/>
</dbReference>
<protein>
    <submittedName>
        <fullName evidence="1">Uncharacterized protein</fullName>
    </submittedName>
</protein>
<evidence type="ECO:0000313" key="2">
    <source>
        <dbReference type="Proteomes" id="UP000276133"/>
    </source>
</evidence>
<keyword evidence="2" id="KW-1185">Reference proteome</keyword>
<accession>A0A3M7R6N1</accession>
<organism evidence="1 2">
    <name type="scientific">Brachionus plicatilis</name>
    <name type="common">Marine rotifer</name>
    <name type="synonym">Brachionus muelleri</name>
    <dbReference type="NCBI Taxonomy" id="10195"/>
    <lineage>
        <taxon>Eukaryota</taxon>
        <taxon>Metazoa</taxon>
        <taxon>Spiralia</taxon>
        <taxon>Gnathifera</taxon>
        <taxon>Rotifera</taxon>
        <taxon>Eurotatoria</taxon>
        <taxon>Monogononta</taxon>
        <taxon>Pseudotrocha</taxon>
        <taxon>Ploima</taxon>
        <taxon>Brachionidae</taxon>
        <taxon>Brachionus</taxon>
    </lineage>
</organism>
<sequence>MYQVLNFLTKKRYFLTALITERSVISRFPTYYRTCYNYRYETIYALFSIFFKLKKRLNVLGGVDNIYDMNLCFPNKDLRREGIWIFWIVERFW</sequence>